<protein>
    <submittedName>
        <fullName evidence="1">Uncharacterized protein</fullName>
    </submittedName>
</protein>
<comment type="caution">
    <text evidence="1">The sequence shown here is derived from an EMBL/GenBank/DDBJ whole genome shotgun (WGS) entry which is preliminary data.</text>
</comment>
<reference evidence="2" key="1">
    <citation type="journal article" date="2022" name="Nat. Commun.">
        <title>Chromosome evolution and the genetic basis of agronomically important traits in greater yam.</title>
        <authorList>
            <person name="Bredeson J.V."/>
            <person name="Lyons J.B."/>
            <person name="Oniyinde I.O."/>
            <person name="Okereke N.R."/>
            <person name="Kolade O."/>
            <person name="Nnabue I."/>
            <person name="Nwadili C.O."/>
            <person name="Hribova E."/>
            <person name="Parker M."/>
            <person name="Nwogha J."/>
            <person name="Shu S."/>
            <person name="Carlson J."/>
            <person name="Kariba R."/>
            <person name="Muthemba S."/>
            <person name="Knop K."/>
            <person name="Barton G.J."/>
            <person name="Sherwood A.V."/>
            <person name="Lopez-Montes A."/>
            <person name="Asiedu R."/>
            <person name="Jamnadass R."/>
            <person name="Muchugi A."/>
            <person name="Goodstein D."/>
            <person name="Egesi C.N."/>
            <person name="Featherston J."/>
            <person name="Asfaw A."/>
            <person name="Simpson G.G."/>
            <person name="Dolezel J."/>
            <person name="Hendre P.S."/>
            <person name="Van Deynze A."/>
            <person name="Kumar P.L."/>
            <person name="Obidiegwu J.E."/>
            <person name="Bhattacharjee R."/>
            <person name="Rokhsar D.S."/>
        </authorList>
    </citation>
    <scope>NUCLEOTIDE SEQUENCE [LARGE SCALE GENOMIC DNA]</scope>
    <source>
        <strain evidence="2">cv. TDa95/00328</strain>
    </source>
</reference>
<keyword evidence="2" id="KW-1185">Reference proteome</keyword>
<dbReference type="EMBL" id="CM037011">
    <property type="protein sequence ID" value="KAH7691602.1"/>
    <property type="molecule type" value="Genomic_DNA"/>
</dbReference>
<organism evidence="1 2">
    <name type="scientific">Dioscorea alata</name>
    <name type="common">Purple yam</name>
    <dbReference type="NCBI Taxonomy" id="55571"/>
    <lineage>
        <taxon>Eukaryota</taxon>
        <taxon>Viridiplantae</taxon>
        <taxon>Streptophyta</taxon>
        <taxon>Embryophyta</taxon>
        <taxon>Tracheophyta</taxon>
        <taxon>Spermatophyta</taxon>
        <taxon>Magnoliopsida</taxon>
        <taxon>Liliopsida</taxon>
        <taxon>Dioscoreales</taxon>
        <taxon>Dioscoreaceae</taxon>
        <taxon>Dioscorea</taxon>
    </lineage>
</organism>
<evidence type="ECO:0000313" key="2">
    <source>
        <dbReference type="Proteomes" id="UP000827976"/>
    </source>
</evidence>
<sequence>MDPGVTHLENGDGYKPPALIDFKEEVHRKEEEEVEDDEACSLLPPVMNGDMPEKRRKGSGRKVQWNDLNGNKLVEVLEFHQSDSSDSESEEDTCICSVM</sequence>
<proteinExistence type="predicted"/>
<name>A0ACB7WST2_DIOAL</name>
<accession>A0ACB7WST2</accession>
<evidence type="ECO:0000313" key="1">
    <source>
        <dbReference type="EMBL" id="KAH7691602.1"/>
    </source>
</evidence>
<gene>
    <name evidence="1" type="ORF">IHE45_01G009900</name>
</gene>
<dbReference type="Proteomes" id="UP000827976">
    <property type="component" value="Chromosome 1"/>
</dbReference>